<dbReference type="PANTHER" id="PTHR24006">
    <property type="entry name" value="UBIQUITIN CARBOXYL-TERMINAL HYDROLASE"/>
    <property type="match status" value="1"/>
</dbReference>
<feature type="domain" description="USP" evidence="3">
    <location>
        <begin position="1"/>
        <end position="279"/>
    </location>
</feature>
<dbReference type="AlphaFoldDB" id="A0A0K9PGK0"/>
<dbReference type="Gene3D" id="3.90.70.10">
    <property type="entry name" value="Cysteine proteinases"/>
    <property type="match status" value="1"/>
</dbReference>
<dbReference type="GO" id="GO:0016579">
    <property type="term" value="P:protein deubiquitination"/>
    <property type="evidence" value="ECO:0007669"/>
    <property type="project" value="InterPro"/>
</dbReference>
<dbReference type="PROSITE" id="PS50235">
    <property type="entry name" value="USP_3"/>
    <property type="match status" value="1"/>
</dbReference>
<dbReference type="OrthoDB" id="420187at2759"/>
<feature type="region of interest" description="Disordered" evidence="2">
    <location>
        <begin position="343"/>
        <end position="393"/>
    </location>
</feature>
<dbReference type="GO" id="GO:0031647">
    <property type="term" value="P:regulation of protein stability"/>
    <property type="evidence" value="ECO:0000318"/>
    <property type="project" value="GO_Central"/>
</dbReference>
<dbReference type="PANTHER" id="PTHR24006:SF747">
    <property type="entry name" value="UBIQUITIN CARBOXYL-TERMINAL HYDROLASE 20"/>
    <property type="match status" value="1"/>
</dbReference>
<gene>
    <name evidence="4" type="ORF">ZOSMA_26G00990</name>
</gene>
<sequence>MTPFSKAIITCDHNKCINYGYENFCALCSFRAVLREYVGSCKDAISPYVIFNNLEKISSDFEKFFQEDAHSFFSFFLDKLEIAYLKHYNKRDGDGLILQTFGIHLRNMAKCLQCDYTAVSSEFRFDLSFDIQEANSLEDALKEFVQVKRITDPDLKRTCESCNEKVFMDEQIIIDNLPMVIVVHLHGSDVNDGEFSKLYKDVSFPMTMNFMPYTSTFQDELYELYAVVVHKGGALCGHYFSFIRSYPDSWYLMEDSKVERVSVEYVFQHNPFLLFYIKQGKSFCFSKLCKQFGSPTSTLDGLEVHGDLSNDLENRSSCDDLKNCVEETLREAGECSQRLSDEHAPFDDDQDFAQEHEPCSSDRSRSGETETCKPSSSDKRFDETEISSHPFSPQNDVIKTAVCESSDLPGYSKQKLRSLDFVADEVYEEDETVSLACTTLFKSKKVVLPVAKTANVTPISSTLNTMMRSMPNSRRRALISCMHPQFTSSPGLQVPAKKKKRQM</sequence>
<evidence type="ECO:0000313" key="5">
    <source>
        <dbReference type="Proteomes" id="UP000036987"/>
    </source>
</evidence>
<dbReference type="GO" id="GO:0005829">
    <property type="term" value="C:cytosol"/>
    <property type="evidence" value="ECO:0000318"/>
    <property type="project" value="GO_Central"/>
</dbReference>
<dbReference type="PROSITE" id="PS00973">
    <property type="entry name" value="USP_2"/>
    <property type="match status" value="1"/>
</dbReference>
<evidence type="ECO:0000313" key="4">
    <source>
        <dbReference type="EMBL" id="KMZ67350.1"/>
    </source>
</evidence>
<accession>A0A0K9PGK0</accession>
<dbReference type="GO" id="GO:0004843">
    <property type="term" value="F:cysteine-type deubiquitinase activity"/>
    <property type="evidence" value="ECO:0000318"/>
    <property type="project" value="GO_Central"/>
</dbReference>
<dbReference type="Pfam" id="PF00443">
    <property type="entry name" value="UCH"/>
    <property type="match status" value="1"/>
</dbReference>
<dbReference type="Proteomes" id="UP000036987">
    <property type="component" value="Unassembled WGS sequence"/>
</dbReference>
<proteinExistence type="inferred from homology"/>
<reference evidence="5" key="1">
    <citation type="journal article" date="2016" name="Nature">
        <title>The genome of the seagrass Zostera marina reveals angiosperm adaptation to the sea.</title>
        <authorList>
            <person name="Olsen J.L."/>
            <person name="Rouze P."/>
            <person name="Verhelst B."/>
            <person name="Lin Y.-C."/>
            <person name="Bayer T."/>
            <person name="Collen J."/>
            <person name="Dattolo E."/>
            <person name="De Paoli E."/>
            <person name="Dittami S."/>
            <person name="Maumus F."/>
            <person name="Michel G."/>
            <person name="Kersting A."/>
            <person name="Lauritano C."/>
            <person name="Lohaus R."/>
            <person name="Toepel M."/>
            <person name="Tonon T."/>
            <person name="Vanneste K."/>
            <person name="Amirebrahimi M."/>
            <person name="Brakel J."/>
            <person name="Bostroem C."/>
            <person name="Chovatia M."/>
            <person name="Grimwood J."/>
            <person name="Jenkins J.W."/>
            <person name="Jueterbock A."/>
            <person name="Mraz A."/>
            <person name="Stam W.T."/>
            <person name="Tice H."/>
            <person name="Bornberg-Bauer E."/>
            <person name="Green P.J."/>
            <person name="Pearson G.A."/>
            <person name="Procaccini G."/>
            <person name="Duarte C.M."/>
            <person name="Schmutz J."/>
            <person name="Reusch T.B.H."/>
            <person name="Van de Peer Y."/>
        </authorList>
    </citation>
    <scope>NUCLEOTIDE SEQUENCE [LARGE SCALE GENOMIC DNA]</scope>
    <source>
        <strain evidence="5">cv. Finnish</strain>
    </source>
</reference>
<evidence type="ECO:0000256" key="1">
    <source>
        <dbReference type="ARBA" id="ARBA00009085"/>
    </source>
</evidence>
<dbReference type="STRING" id="29655.A0A0K9PGK0"/>
<dbReference type="OMA" id="HNTRHWS"/>
<name>A0A0K9PGK0_ZOSMR</name>
<dbReference type="InterPro" id="IPR018200">
    <property type="entry name" value="USP_CS"/>
</dbReference>
<comment type="similarity">
    <text evidence="1">Belongs to the peptidase C19 family.</text>
</comment>
<dbReference type="InterPro" id="IPR038765">
    <property type="entry name" value="Papain-like_cys_pep_sf"/>
</dbReference>
<protein>
    <recommendedName>
        <fullName evidence="3">USP domain-containing protein</fullName>
    </recommendedName>
</protein>
<dbReference type="SUPFAM" id="SSF54001">
    <property type="entry name" value="Cysteine proteinases"/>
    <property type="match status" value="1"/>
</dbReference>
<evidence type="ECO:0000259" key="3">
    <source>
        <dbReference type="PROSITE" id="PS50235"/>
    </source>
</evidence>
<evidence type="ECO:0000256" key="2">
    <source>
        <dbReference type="SAM" id="MobiDB-lite"/>
    </source>
</evidence>
<dbReference type="InterPro" id="IPR050164">
    <property type="entry name" value="Peptidase_C19"/>
</dbReference>
<dbReference type="InterPro" id="IPR001394">
    <property type="entry name" value="Peptidase_C19_UCH"/>
</dbReference>
<dbReference type="EMBL" id="LFYR01000915">
    <property type="protein sequence ID" value="KMZ67350.1"/>
    <property type="molecule type" value="Genomic_DNA"/>
</dbReference>
<comment type="caution">
    <text evidence="4">The sequence shown here is derived from an EMBL/GenBank/DDBJ whole genome shotgun (WGS) entry which is preliminary data.</text>
</comment>
<dbReference type="GO" id="GO:0005634">
    <property type="term" value="C:nucleus"/>
    <property type="evidence" value="ECO:0000318"/>
    <property type="project" value="GO_Central"/>
</dbReference>
<organism evidence="4 5">
    <name type="scientific">Zostera marina</name>
    <name type="common">Eelgrass</name>
    <dbReference type="NCBI Taxonomy" id="29655"/>
    <lineage>
        <taxon>Eukaryota</taxon>
        <taxon>Viridiplantae</taxon>
        <taxon>Streptophyta</taxon>
        <taxon>Embryophyta</taxon>
        <taxon>Tracheophyta</taxon>
        <taxon>Spermatophyta</taxon>
        <taxon>Magnoliopsida</taxon>
        <taxon>Liliopsida</taxon>
        <taxon>Zosteraceae</taxon>
        <taxon>Zostera</taxon>
    </lineage>
</organism>
<dbReference type="InterPro" id="IPR028889">
    <property type="entry name" value="USP"/>
</dbReference>
<keyword evidence="5" id="KW-1185">Reference proteome</keyword>
<feature type="compositionally biased region" description="Basic and acidic residues" evidence="2">
    <location>
        <begin position="353"/>
        <end position="383"/>
    </location>
</feature>